<proteinExistence type="predicted"/>
<accession>A0A1I3DC15</accession>
<sequence>MSGGSDDRRRPVAWAIVFAFALGMLVLLAGLLIWALVAAVDWEAVLRFIAPTAFETRAIEEILEGGRR</sequence>
<dbReference type="Proteomes" id="UP000183635">
    <property type="component" value="Unassembled WGS sequence"/>
</dbReference>
<dbReference type="STRING" id="34004.SAMN04488021_13723"/>
<gene>
    <name evidence="2" type="ORF">SAMN04488021_13723</name>
</gene>
<keyword evidence="1" id="KW-0472">Membrane</keyword>
<dbReference type="EMBL" id="FOPU01000037">
    <property type="protein sequence ID" value="SFH84274.1"/>
    <property type="molecule type" value="Genomic_DNA"/>
</dbReference>
<protein>
    <submittedName>
        <fullName evidence="2">Uncharacterized protein</fullName>
    </submittedName>
</protein>
<organism evidence="2 3">
    <name type="scientific">Paracoccus aminovorans</name>
    <dbReference type="NCBI Taxonomy" id="34004"/>
    <lineage>
        <taxon>Bacteria</taxon>
        <taxon>Pseudomonadati</taxon>
        <taxon>Pseudomonadota</taxon>
        <taxon>Alphaproteobacteria</taxon>
        <taxon>Rhodobacterales</taxon>
        <taxon>Paracoccaceae</taxon>
        <taxon>Paracoccus</taxon>
    </lineage>
</organism>
<dbReference type="AlphaFoldDB" id="A0A1I3DC15"/>
<evidence type="ECO:0000256" key="1">
    <source>
        <dbReference type="SAM" id="Phobius"/>
    </source>
</evidence>
<feature type="transmembrane region" description="Helical" evidence="1">
    <location>
        <begin position="12"/>
        <end position="37"/>
    </location>
</feature>
<name>A0A1I3DC15_9RHOB</name>
<reference evidence="2 3" key="1">
    <citation type="submission" date="2016-10" db="EMBL/GenBank/DDBJ databases">
        <authorList>
            <person name="de Groot N.N."/>
        </authorList>
    </citation>
    <scope>NUCLEOTIDE SEQUENCE [LARGE SCALE GENOMIC DNA]</scope>
    <source>
        <strain evidence="2 3">DSM 8537</strain>
    </source>
</reference>
<evidence type="ECO:0000313" key="3">
    <source>
        <dbReference type="Proteomes" id="UP000183635"/>
    </source>
</evidence>
<dbReference type="RefSeq" id="WP_074969934.1">
    <property type="nucleotide sequence ID" value="NZ_CBCRYP010000011.1"/>
</dbReference>
<evidence type="ECO:0000313" key="2">
    <source>
        <dbReference type="EMBL" id="SFH84274.1"/>
    </source>
</evidence>
<keyword evidence="1" id="KW-0812">Transmembrane</keyword>
<keyword evidence="1" id="KW-1133">Transmembrane helix</keyword>
<keyword evidence="3" id="KW-1185">Reference proteome</keyword>